<evidence type="ECO:0000256" key="1">
    <source>
        <dbReference type="SAM" id="MobiDB-lite"/>
    </source>
</evidence>
<protein>
    <submittedName>
        <fullName evidence="2">Uncharacterized protein</fullName>
    </submittedName>
</protein>
<feature type="region of interest" description="Disordered" evidence="1">
    <location>
        <begin position="36"/>
        <end position="61"/>
    </location>
</feature>
<organism evidence="2 3">
    <name type="scientific">Mycolicibacterium helvum</name>
    <dbReference type="NCBI Taxonomy" id="1534349"/>
    <lineage>
        <taxon>Bacteria</taxon>
        <taxon>Bacillati</taxon>
        <taxon>Actinomycetota</taxon>
        <taxon>Actinomycetes</taxon>
        <taxon>Mycobacteriales</taxon>
        <taxon>Mycobacteriaceae</taxon>
        <taxon>Mycolicibacterium</taxon>
    </lineage>
</organism>
<feature type="compositionally biased region" description="Polar residues" evidence="1">
    <location>
        <begin position="50"/>
        <end position="59"/>
    </location>
</feature>
<dbReference type="AlphaFoldDB" id="A0A7I7T803"/>
<evidence type="ECO:0000313" key="3">
    <source>
        <dbReference type="Proteomes" id="UP000467148"/>
    </source>
</evidence>
<proteinExistence type="predicted"/>
<gene>
    <name evidence="2" type="ORF">MHEL_34410</name>
</gene>
<sequence length="80" mass="7841">MAAVFTTSRLTNGGWPGASWGMGAPAASTEVTDGAGAVAGRGSGPAQAVNAATPTTNGTAKRAHEVRSTCFIVVRPVPSA</sequence>
<keyword evidence="3" id="KW-1185">Reference proteome</keyword>
<dbReference type="KEGG" id="mhev:MHEL_34410"/>
<name>A0A7I7T803_9MYCO</name>
<accession>A0A7I7T803</accession>
<dbReference type="Proteomes" id="UP000467148">
    <property type="component" value="Chromosome"/>
</dbReference>
<dbReference type="EMBL" id="AP022596">
    <property type="protein sequence ID" value="BBY65198.1"/>
    <property type="molecule type" value="Genomic_DNA"/>
</dbReference>
<reference evidence="2 3" key="1">
    <citation type="journal article" date="2019" name="Emerg. Microbes Infect.">
        <title>Comprehensive subspecies identification of 175 nontuberculous mycobacteria species based on 7547 genomic profiles.</title>
        <authorList>
            <person name="Matsumoto Y."/>
            <person name="Kinjo T."/>
            <person name="Motooka D."/>
            <person name="Nabeya D."/>
            <person name="Jung N."/>
            <person name="Uechi K."/>
            <person name="Horii T."/>
            <person name="Iida T."/>
            <person name="Fujita J."/>
            <person name="Nakamura S."/>
        </authorList>
    </citation>
    <scope>NUCLEOTIDE SEQUENCE [LARGE SCALE GENOMIC DNA]</scope>
    <source>
        <strain evidence="2 3">JCM 30396</strain>
    </source>
</reference>
<evidence type="ECO:0000313" key="2">
    <source>
        <dbReference type="EMBL" id="BBY65198.1"/>
    </source>
</evidence>